<feature type="transmembrane region" description="Helical" evidence="1">
    <location>
        <begin position="64"/>
        <end position="86"/>
    </location>
</feature>
<evidence type="ECO:0008006" key="4">
    <source>
        <dbReference type="Google" id="ProtNLM"/>
    </source>
</evidence>
<proteinExistence type="predicted"/>
<accession>A0ABN3G0G5</accession>
<keyword evidence="3" id="KW-1185">Reference proteome</keyword>
<evidence type="ECO:0000313" key="2">
    <source>
        <dbReference type="EMBL" id="GAA2341556.1"/>
    </source>
</evidence>
<dbReference type="RefSeq" id="WP_344612496.1">
    <property type="nucleotide sequence ID" value="NZ_BAAARV010000021.1"/>
</dbReference>
<keyword evidence="1" id="KW-1133">Transmembrane helix</keyword>
<organism evidence="2 3">
    <name type="scientific">Dactylosporangium salmoneum</name>
    <dbReference type="NCBI Taxonomy" id="53361"/>
    <lineage>
        <taxon>Bacteria</taxon>
        <taxon>Bacillati</taxon>
        <taxon>Actinomycetota</taxon>
        <taxon>Actinomycetes</taxon>
        <taxon>Micromonosporales</taxon>
        <taxon>Micromonosporaceae</taxon>
        <taxon>Dactylosporangium</taxon>
    </lineage>
</organism>
<gene>
    <name evidence="2" type="ORF">GCM10010170_025130</name>
</gene>
<name>A0ABN3G0G5_9ACTN</name>
<evidence type="ECO:0000256" key="1">
    <source>
        <dbReference type="SAM" id="Phobius"/>
    </source>
</evidence>
<sequence>MGMLAARHARGLGTAGMILAVAGFGLLWATTALDFTALAGVQSGAGLDATTKILDSLNAGPAQLVATVLFVIGHIVGIVLLGVALLRGRAVPGWAAWALIVSQPLHLVFAVIIQSNALDAAAWGLTTIGFAAAALTINARTRAAA</sequence>
<feature type="transmembrane region" description="Helical" evidence="1">
    <location>
        <begin position="93"/>
        <end position="114"/>
    </location>
</feature>
<comment type="caution">
    <text evidence="2">The sequence shown here is derived from an EMBL/GenBank/DDBJ whole genome shotgun (WGS) entry which is preliminary data.</text>
</comment>
<reference evidence="2 3" key="1">
    <citation type="journal article" date="2019" name="Int. J. Syst. Evol. Microbiol.">
        <title>The Global Catalogue of Microorganisms (GCM) 10K type strain sequencing project: providing services to taxonomists for standard genome sequencing and annotation.</title>
        <authorList>
            <consortium name="The Broad Institute Genomics Platform"/>
            <consortium name="The Broad Institute Genome Sequencing Center for Infectious Disease"/>
            <person name="Wu L."/>
            <person name="Ma J."/>
        </authorList>
    </citation>
    <scope>NUCLEOTIDE SEQUENCE [LARGE SCALE GENOMIC DNA]</scope>
    <source>
        <strain evidence="2 3">JCM 3272</strain>
    </source>
</reference>
<keyword evidence="1" id="KW-0812">Transmembrane</keyword>
<feature type="transmembrane region" description="Helical" evidence="1">
    <location>
        <begin position="120"/>
        <end position="139"/>
    </location>
</feature>
<keyword evidence="1" id="KW-0472">Membrane</keyword>
<evidence type="ECO:0000313" key="3">
    <source>
        <dbReference type="Proteomes" id="UP001501444"/>
    </source>
</evidence>
<dbReference type="EMBL" id="BAAARV010000021">
    <property type="protein sequence ID" value="GAA2341556.1"/>
    <property type="molecule type" value="Genomic_DNA"/>
</dbReference>
<protein>
    <recommendedName>
        <fullName evidence="4">Integral membrane protein</fullName>
    </recommendedName>
</protein>
<feature type="transmembrane region" description="Helical" evidence="1">
    <location>
        <begin position="12"/>
        <end position="30"/>
    </location>
</feature>
<dbReference type="Proteomes" id="UP001501444">
    <property type="component" value="Unassembled WGS sequence"/>
</dbReference>